<organism evidence="1 2">
    <name type="scientific">candidate division KSB3 bacterium</name>
    <dbReference type="NCBI Taxonomy" id="2044937"/>
    <lineage>
        <taxon>Bacteria</taxon>
        <taxon>candidate division KSB3</taxon>
    </lineage>
</organism>
<dbReference type="Proteomes" id="UP000229740">
    <property type="component" value="Unassembled WGS sequence"/>
</dbReference>
<gene>
    <name evidence="1" type="ORF">CSB45_06895</name>
</gene>
<accession>A0A2G6E635</accession>
<dbReference type="EMBL" id="PDPS01000026">
    <property type="protein sequence ID" value="PID57549.1"/>
    <property type="molecule type" value="Genomic_DNA"/>
</dbReference>
<evidence type="ECO:0000313" key="1">
    <source>
        <dbReference type="EMBL" id="PID57549.1"/>
    </source>
</evidence>
<protein>
    <submittedName>
        <fullName evidence="1">Uncharacterized protein</fullName>
    </submittedName>
</protein>
<dbReference type="AlphaFoldDB" id="A0A2G6E635"/>
<sequence length="306" mass="34670">MTSNILRSHWFTYKRAESKPSTRVFPKILSSYDEIPASFLANFPGGDAGFPYTVLIPADLQENLYPQMFCLYEDQLVTLEAVQGGVKTEEYALSSITSVEHGSVLLHSWMTIYSASRRKTFHFSATDTWLFTPILNAIRGINNEQAPDYSTVRPEEIAKFGYLWKENIKYFNYAKQSLPPNASVLGSVYQGEISLSKLNFFKKPVFSAYLSARLAILTDRELVLIKESEEIRQAHDTSYGGVFSYLSREKIHSVEFETSNDSKIDCVMNIRLLDGKYYQFQFSTATALELDAFKQACAQSFASSPS</sequence>
<proteinExistence type="predicted"/>
<name>A0A2G6E635_9BACT</name>
<comment type="caution">
    <text evidence="1">The sequence shown here is derived from an EMBL/GenBank/DDBJ whole genome shotgun (WGS) entry which is preliminary data.</text>
</comment>
<evidence type="ECO:0000313" key="2">
    <source>
        <dbReference type="Proteomes" id="UP000229740"/>
    </source>
</evidence>
<reference evidence="1 2" key="1">
    <citation type="submission" date="2017-10" db="EMBL/GenBank/DDBJ databases">
        <title>Novel microbial diversity and functional potential in the marine mammal oral microbiome.</title>
        <authorList>
            <person name="Dudek N.K."/>
            <person name="Sun C.L."/>
            <person name="Burstein D."/>
            <person name="Kantor R.S."/>
            <person name="Aliaga Goltsman D.S."/>
            <person name="Bik E.M."/>
            <person name="Thomas B.C."/>
            <person name="Banfield J.F."/>
            <person name="Relman D.A."/>
        </authorList>
    </citation>
    <scope>NUCLEOTIDE SEQUENCE [LARGE SCALE GENOMIC DNA]</scope>
    <source>
        <strain evidence="1">DOLZORAL124_49_17</strain>
    </source>
</reference>